<organism evidence="2 3">
    <name type="scientific">Helicostylum pulchrum</name>
    <dbReference type="NCBI Taxonomy" id="562976"/>
    <lineage>
        <taxon>Eukaryota</taxon>
        <taxon>Fungi</taxon>
        <taxon>Fungi incertae sedis</taxon>
        <taxon>Mucoromycota</taxon>
        <taxon>Mucoromycotina</taxon>
        <taxon>Mucoromycetes</taxon>
        <taxon>Mucorales</taxon>
        <taxon>Mucorineae</taxon>
        <taxon>Mucoraceae</taxon>
        <taxon>Helicostylum</taxon>
    </lineage>
</organism>
<gene>
    <name evidence="2" type="ORF">HPULCUR_005697</name>
</gene>
<evidence type="ECO:0000313" key="2">
    <source>
        <dbReference type="EMBL" id="GAA5800271.1"/>
    </source>
</evidence>
<evidence type="ECO:0000313" key="3">
    <source>
        <dbReference type="Proteomes" id="UP001476247"/>
    </source>
</evidence>
<dbReference type="PANTHER" id="PTHR13639">
    <property type="entry name" value="CYTOCHROME C OXIDASE ASSEMBLY FACTOR 4 HOMOLOG, MITOCHONDRIAL"/>
    <property type="match status" value="1"/>
</dbReference>
<comment type="caution">
    <text evidence="2">The sequence shown here is derived from an EMBL/GenBank/DDBJ whole genome shotgun (WGS) entry which is preliminary data.</text>
</comment>
<keyword evidence="3" id="KW-1185">Reference proteome</keyword>
<dbReference type="PROSITE" id="PS51808">
    <property type="entry name" value="CHCH"/>
    <property type="match status" value="1"/>
</dbReference>
<accession>A0ABP9XZT2</accession>
<evidence type="ECO:0000256" key="1">
    <source>
        <dbReference type="SAM" id="MobiDB-lite"/>
    </source>
</evidence>
<name>A0ABP9XZT2_9FUNG</name>
<dbReference type="PANTHER" id="PTHR13639:SF2">
    <property type="entry name" value="CYTOCHROME C OXIDASE ASSEMBLY FACTOR 4 HOMOLOG, MITOCHONDRIAL"/>
    <property type="match status" value="1"/>
</dbReference>
<dbReference type="Proteomes" id="UP001476247">
    <property type="component" value="Unassembled WGS sequence"/>
</dbReference>
<dbReference type="EMBL" id="BAABUJ010000015">
    <property type="protein sequence ID" value="GAA5800271.1"/>
    <property type="molecule type" value="Genomic_DNA"/>
</dbReference>
<sequence length="79" mass="9334">MNTTKPIQVHEEEEEDDDPYNERIERTGCFKENETLQLCFYDTKDWRQCTKEMKAFRDCFTRNKKNAGSQELSASSNSS</sequence>
<evidence type="ECO:0008006" key="4">
    <source>
        <dbReference type="Google" id="ProtNLM"/>
    </source>
</evidence>
<reference evidence="2 3" key="1">
    <citation type="submission" date="2024-04" db="EMBL/GenBank/DDBJ databases">
        <title>genome sequences of Mucor flavus KT1a and Helicostylum pulchrum KT1b strains isolation_sourced from the surface of a dry-aged beef.</title>
        <authorList>
            <person name="Toyotome T."/>
            <person name="Hosono M."/>
            <person name="Torimaru M."/>
            <person name="Fukuda K."/>
            <person name="Mikami N."/>
        </authorList>
    </citation>
    <scope>NUCLEOTIDE SEQUENCE [LARGE SCALE GENOMIC DNA]</scope>
    <source>
        <strain evidence="2 3">KT1b</strain>
    </source>
</reference>
<dbReference type="InterPro" id="IPR039870">
    <property type="entry name" value="Coa4-like"/>
</dbReference>
<protein>
    <recommendedName>
        <fullName evidence="4">CHCH domain-containing protein</fullName>
    </recommendedName>
</protein>
<proteinExistence type="predicted"/>
<feature type="region of interest" description="Disordered" evidence="1">
    <location>
        <begin position="1"/>
        <end position="21"/>
    </location>
</feature>